<dbReference type="InterPro" id="IPR047751">
    <property type="entry name" value="MobA-like"/>
</dbReference>
<comment type="caution">
    <text evidence="1">The sequence shown here is derived from an EMBL/GenBank/DDBJ whole genome shotgun (WGS) entry which is preliminary data.</text>
</comment>
<dbReference type="Proteomes" id="UP000234667">
    <property type="component" value="Unassembled WGS sequence"/>
</dbReference>
<dbReference type="RefSeq" id="WP_049593946.1">
    <property type="nucleotide sequence ID" value="NZ_CAXLPK010000002.1"/>
</dbReference>
<dbReference type="NCBIfam" id="NF041264">
    <property type="entry name" value="MobA"/>
    <property type="match status" value="1"/>
</dbReference>
<gene>
    <name evidence="1" type="ORF">CWN49_13175</name>
</gene>
<sequence length="108" mass="12362">MSKSEKRQRTELLLGIRCTPEEKTEILEKAKIAGLSTGEFLRRCALNRKIQTWSDQRTVRELTRLGALQKHLFNEGRDTVSASFSKQYADILVTIRDTLLRLGQRSGV</sequence>
<evidence type="ECO:0000313" key="2">
    <source>
        <dbReference type="Proteomes" id="UP000234667"/>
    </source>
</evidence>
<dbReference type="Pfam" id="PF21983">
    <property type="entry name" value="NikA-like"/>
    <property type="match status" value="1"/>
</dbReference>
<reference evidence="1 2" key="2">
    <citation type="submission" date="2018-01" db="EMBL/GenBank/DDBJ databases">
        <title>Genomic study of Klebsiella pneumoniae.</title>
        <authorList>
            <person name="Yang Y."/>
            <person name="Bicalho R."/>
        </authorList>
    </citation>
    <scope>NUCLEOTIDE SEQUENCE [LARGE SCALE GENOMIC DNA]</scope>
    <source>
        <strain evidence="1 2">A10</strain>
    </source>
</reference>
<accession>A0A2J5PV71</accession>
<dbReference type="EMBL" id="PIDR01000346">
    <property type="protein sequence ID" value="PLO69947.1"/>
    <property type="molecule type" value="Genomic_DNA"/>
</dbReference>
<name>A0A2J5PV71_9ENTR</name>
<proteinExistence type="predicted"/>
<dbReference type="AlphaFoldDB" id="A0A2J5PV71"/>
<organism evidence="1 2">
    <name type="scientific">Klebsiella michiganensis</name>
    <dbReference type="NCBI Taxonomy" id="1134687"/>
    <lineage>
        <taxon>Bacteria</taxon>
        <taxon>Pseudomonadati</taxon>
        <taxon>Pseudomonadota</taxon>
        <taxon>Gammaproteobacteria</taxon>
        <taxon>Enterobacterales</taxon>
        <taxon>Enterobacteriaceae</taxon>
        <taxon>Klebsiella/Raoultella group</taxon>
        <taxon>Klebsiella</taxon>
    </lineage>
</organism>
<evidence type="ECO:0000313" key="1">
    <source>
        <dbReference type="EMBL" id="PLO69947.1"/>
    </source>
</evidence>
<reference evidence="1 2" key="1">
    <citation type="submission" date="2017-11" db="EMBL/GenBank/DDBJ databases">
        <authorList>
            <person name="Han C.G."/>
        </authorList>
    </citation>
    <scope>NUCLEOTIDE SEQUENCE [LARGE SCALE GENOMIC DNA]</scope>
    <source>
        <strain evidence="1 2">A10</strain>
    </source>
</reference>
<dbReference type="InterPro" id="IPR053842">
    <property type="entry name" value="NikA-like"/>
</dbReference>
<protein>
    <submittedName>
        <fullName evidence="1">Mobilization protein</fullName>
    </submittedName>
</protein>